<accession>A0A0E9N003</accession>
<evidence type="ECO:0000256" key="1">
    <source>
        <dbReference type="ARBA" id="ARBA00023002"/>
    </source>
</evidence>
<dbReference type="InterPro" id="IPR023210">
    <property type="entry name" value="NADP_OxRdtase_dom"/>
</dbReference>
<dbReference type="InterPro" id="IPR036812">
    <property type="entry name" value="NAD(P)_OxRdtase_dom_sf"/>
</dbReference>
<dbReference type="CDD" id="cd19076">
    <property type="entry name" value="AKR_AKR13A_13D"/>
    <property type="match status" value="1"/>
</dbReference>
<dbReference type="PANTHER" id="PTHR43625:SF40">
    <property type="entry name" value="ALDO-KETO REDUCTASE YAKC [NADP(+)]"/>
    <property type="match status" value="1"/>
</dbReference>
<dbReference type="InterPro" id="IPR050791">
    <property type="entry name" value="Aldo-Keto_reductase"/>
</dbReference>
<dbReference type="Pfam" id="PF00248">
    <property type="entry name" value="Aldo_ket_red"/>
    <property type="match status" value="1"/>
</dbReference>
<dbReference type="EMBL" id="BBWV01000002">
    <property type="protein sequence ID" value="GAO43149.1"/>
    <property type="molecule type" value="Genomic_DNA"/>
</dbReference>
<dbReference type="Gene3D" id="3.20.20.100">
    <property type="entry name" value="NADP-dependent oxidoreductase domain"/>
    <property type="match status" value="1"/>
</dbReference>
<sequence length="329" mass="36348">MIQHLPLGSQGLVTSRLGLGCMGMSEFYGQTDDGESLRVLDRAVELGVHFWDTADMYGPYTNEVLVGKALRKHRQAITLATKFGIVRQPGAPQSRGVNGRPEYVRESCEGSLQRLGIDVIDLYYVHRRDRNVPVAETIGAMADLVKEGKIRAIGLSEVSVETLREAHKVHPVTAVQSEYSLWSREPEDGMLQACKELGVAFVAYSPLGRGFLTGQIKTPEDLAADDYRRHSPRFQGDNFYRNLELVRAVEEIALAKATTTARVALAWVLAQGEHVFPIPGTKKMKYLEDNAAAVKLELTPEELDKLSEIFRNGATGTRYPESSMGSLNG</sequence>
<name>A0A0E9N003_9BACT</name>
<dbReference type="RefSeq" id="WP_157473990.1">
    <property type="nucleotide sequence ID" value="NZ_BBWV01000002.1"/>
</dbReference>
<keyword evidence="1" id="KW-0560">Oxidoreductase</keyword>
<gene>
    <name evidence="3" type="ORF">FPE01S_02_02530</name>
</gene>
<dbReference type="AlphaFoldDB" id="A0A0E9N003"/>
<dbReference type="PANTHER" id="PTHR43625">
    <property type="entry name" value="AFLATOXIN B1 ALDEHYDE REDUCTASE"/>
    <property type="match status" value="1"/>
</dbReference>
<comment type="caution">
    <text evidence="3">The sequence shown here is derived from an EMBL/GenBank/DDBJ whole genome shotgun (WGS) entry which is preliminary data.</text>
</comment>
<evidence type="ECO:0000259" key="2">
    <source>
        <dbReference type="Pfam" id="PF00248"/>
    </source>
</evidence>
<dbReference type="OrthoDB" id="9773828at2"/>
<dbReference type="GO" id="GO:0005737">
    <property type="term" value="C:cytoplasm"/>
    <property type="evidence" value="ECO:0007669"/>
    <property type="project" value="TreeGrafter"/>
</dbReference>
<dbReference type="Proteomes" id="UP000033121">
    <property type="component" value="Unassembled WGS sequence"/>
</dbReference>
<reference evidence="3 4" key="1">
    <citation type="submission" date="2015-04" db="EMBL/GenBank/DDBJ databases">
        <title>Whole genome shotgun sequence of Flavihumibacter petaseus NBRC 106054.</title>
        <authorList>
            <person name="Miyazawa S."/>
            <person name="Hosoyama A."/>
            <person name="Hashimoto M."/>
            <person name="Noguchi M."/>
            <person name="Tsuchikane K."/>
            <person name="Ohji S."/>
            <person name="Yamazoe A."/>
            <person name="Ichikawa N."/>
            <person name="Kimura A."/>
            <person name="Fujita N."/>
        </authorList>
    </citation>
    <scope>NUCLEOTIDE SEQUENCE [LARGE SCALE GENOMIC DNA]</scope>
    <source>
        <strain evidence="3 4">NBRC 106054</strain>
    </source>
</reference>
<proteinExistence type="predicted"/>
<keyword evidence="4" id="KW-1185">Reference proteome</keyword>
<dbReference type="SUPFAM" id="SSF51430">
    <property type="entry name" value="NAD(P)-linked oxidoreductase"/>
    <property type="match status" value="1"/>
</dbReference>
<organism evidence="3 4">
    <name type="scientific">Flavihumibacter petaseus NBRC 106054</name>
    <dbReference type="NCBI Taxonomy" id="1220578"/>
    <lineage>
        <taxon>Bacteria</taxon>
        <taxon>Pseudomonadati</taxon>
        <taxon>Bacteroidota</taxon>
        <taxon>Chitinophagia</taxon>
        <taxon>Chitinophagales</taxon>
        <taxon>Chitinophagaceae</taxon>
        <taxon>Flavihumibacter</taxon>
    </lineage>
</organism>
<feature type="domain" description="NADP-dependent oxidoreductase" evidence="2">
    <location>
        <begin position="16"/>
        <end position="309"/>
    </location>
</feature>
<evidence type="ECO:0000313" key="4">
    <source>
        <dbReference type="Proteomes" id="UP000033121"/>
    </source>
</evidence>
<dbReference type="GO" id="GO:0016491">
    <property type="term" value="F:oxidoreductase activity"/>
    <property type="evidence" value="ECO:0007669"/>
    <property type="project" value="UniProtKB-KW"/>
</dbReference>
<protein>
    <submittedName>
        <fullName evidence="3">Putative aldo/keto reductase</fullName>
    </submittedName>
</protein>
<dbReference type="STRING" id="1220578.FPE01S_02_02530"/>
<evidence type="ECO:0000313" key="3">
    <source>
        <dbReference type="EMBL" id="GAO43149.1"/>
    </source>
</evidence>